<sequence length="80" mass="8363">MSLHLPNVIVNEVVKATYLASMIIAGVDVSPLSGFGLISVAESPYNLTSPTNNFHESDSDGVGVPGSPEYVLNSGLNLFV</sequence>
<evidence type="ECO:0000313" key="1">
    <source>
        <dbReference type="EMBL" id="QHU20265.1"/>
    </source>
</evidence>
<organism evidence="1">
    <name type="scientific">viral metagenome</name>
    <dbReference type="NCBI Taxonomy" id="1070528"/>
    <lineage>
        <taxon>unclassified sequences</taxon>
        <taxon>metagenomes</taxon>
        <taxon>organismal metagenomes</taxon>
    </lineage>
</organism>
<name>A0A6C0KQH8_9ZZZZ</name>
<reference evidence="1" key="1">
    <citation type="journal article" date="2020" name="Nature">
        <title>Giant virus diversity and host interactions through global metagenomics.</title>
        <authorList>
            <person name="Schulz F."/>
            <person name="Roux S."/>
            <person name="Paez-Espino D."/>
            <person name="Jungbluth S."/>
            <person name="Walsh D.A."/>
            <person name="Denef V.J."/>
            <person name="McMahon K.D."/>
            <person name="Konstantinidis K.T."/>
            <person name="Eloe-Fadrosh E.A."/>
            <person name="Kyrpides N.C."/>
            <person name="Woyke T."/>
        </authorList>
    </citation>
    <scope>NUCLEOTIDE SEQUENCE</scope>
    <source>
        <strain evidence="1">GVMAG-S-3300013014-136</strain>
    </source>
</reference>
<proteinExistence type="predicted"/>
<protein>
    <submittedName>
        <fullName evidence="1">Uncharacterized protein</fullName>
    </submittedName>
</protein>
<dbReference type="AlphaFoldDB" id="A0A6C0KQH8"/>
<dbReference type="EMBL" id="MN740965">
    <property type="protein sequence ID" value="QHU20265.1"/>
    <property type="molecule type" value="Genomic_DNA"/>
</dbReference>
<accession>A0A6C0KQH8</accession>